<keyword evidence="3" id="KW-0067">ATP-binding</keyword>
<dbReference type="InterPro" id="IPR004101">
    <property type="entry name" value="Mur_ligase_C"/>
</dbReference>
<dbReference type="Pfam" id="PF08245">
    <property type="entry name" value="Mur_ligase_M"/>
    <property type="match status" value="1"/>
</dbReference>
<dbReference type="PANTHER" id="PTHR43024:SF1">
    <property type="entry name" value="UDP-N-ACETYLMURAMOYL-TRIPEPTIDE--D-ALANYL-D-ALANINE LIGASE"/>
    <property type="match status" value="1"/>
</dbReference>
<dbReference type="InterPro" id="IPR036615">
    <property type="entry name" value="Mur_ligase_C_dom_sf"/>
</dbReference>
<gene>
    <name evidence="6" type="ORF">AAEO50_07075</name>
</gene>
<keyword evidence="2" id="KW-0547">Nucleotide-binding</keyword>
<evidence type="ECO:0000256" key="3">
    <source>
        <dbReference type="ARBA" id="ARBA00022840"/>
    </source>
</evidence>
<evidence type="ECO:0000259" key="5">
    <source>
        <dbReference type="Pfam" id="PF08245"/>
    </source>
</evidence>
<reference evidence="6 7" key="1">
    <citation type="submission" date="2024-04" db="EMBL/GenBank/DDBJ databases">
        <title>Bacillus oryzaecorticis sp. nov., a moderately halophilic bacterium isolated from rice husks.</title>
        <authorList>
            <person name="Zhu H.-S."/>
        </authorList>
    </citation>
    <scope>NUCLEOTIDE SEQUENCE [LARGE SCALE GENOMIC DNA]</scope>
    <source>
        <strain evidence="6 7">ZC255</strain>
    </source>
</reference>
<sequence length="802" mass="91202">MKPLVLDIPTIAITGSTGKTTTREFIVSIVESKWKILKSIGNKNLPYNTRNIANRYDSSCEAMVLEMGMGKPDAAKRHCRYLQPNISVITNIGTAHYGSLGNSYESTAKNKSGLIKRMKQDGQLFLNGDDRNSELLDTHSFKGSIIKIGIHTKADYQATDIHYTEDGMEFTVLFKGKEKPYFIPTFGIHNVYNALFAIAICHELHFTAAEIRKGLKNFTIPIKRLNRFPLRNNSLLIDDTANANPHSVKAGIDVLNSIGKGKKKILVLGDMLELGNYSKEGHIEVGEYAVKRNINYIYTFGQDSKWVIDAAIKSGFPPLNAQHFISRDELHNQLKQLLTKNDMVLVKGSSAMKMDDTVKMMKHRYMFTINLDDSIRKNQLMLSRETYDLIGIKSNRISFHFGAYTRVYKIKLNDQLAHGEIRLSPELENGITIPSVPYEVIIEDAQLFLGPIIGINVYQRYMDDPPQQLLRLSQYEKIGGLIFLFNPTTIDYQHQTMSGFYFDQESNSFKSGVFPYPSSFFNRVPLRESRYQYFKRKLGDTIFNYPYGNTNKLDFWNIMSRNSNIKDALPLTSKYKNINSVLRFLQTNDSAYIKPSTLAGGNGILHIKKVDNHFVVTDRDGGKEKAASRKALNNCLNEKLVENKEYIIQQEIVSVNPAGEKVDFRMYIQKDGTQKWKYSGLETKVANKGSIISNSQNRNRVVPGLVALQEFYGLSQLEAEEKIMDISNLCITVLKTLEKQSMHLGDTAIDFVIDENLHVYLLEVQVNYAAEIKAFREEDERSVLPNILPTPLEYAKSLTKFK</sequence>
<evidence type="ECO:0000256" key="2">
    <source>
        <dbReference type="ARBA" id="ARBA00022741"/>
    </source>
</evidence>
<name>A0ABU9K9C3_9BACI</name>
<dbReference type="RefSeq" id="WP_341981919.1">
    <property type="nucleotide sequence ID" value="NZ_JBBYAF010000010.1"/>
</dbReference>
<dbReference type="SUPFAM" id="SSF53623">
    <property type="entry name" value="MurD-like peptide ligases, catalytic domain"/>
    <property type="match status" value="1"/>
</dbReference>
<keyword evidence="7" id="KW-1185">Reference proteome</keyword>
<comment type="caution">
    <text evidence="6">The sequence shown here is derived from an EMBL/GenBank/DDBJ whole genome shotgun (WGS) entry which is preliminary data.</text>
</comment>
<dbReference type="InterPro" id="IPR026838">
    <property type="entry name" value="YheC/D"/>
</dbReference>
<feature type="domain" description="Mur ligase C-terminal" evidence="4">
    <location>
        <begin position="224"/>
        <end position="349"/>
    </location>
</feature>
<dbReference type="Proteomes" id="UP001389717">
    <property type="component" value="Unassembled WGS sequence"/>
</dbReference>
<dbReference type="Pfam" id="PF14398">
    <property type="entry name" value="ATPgrasp_YheCD"/>
    <property type="match status" value="1"/>
</dbReference>
<keyword evidence="1" id="KW-0436">Ligase</keyword>
<dbReference type="Gene3D" id="3.40.1190.10">
    <property type="entry name" value="Mur-like, catalytic domain"/>
    <property type="match status" value="1"/>
</dbReference>
<dbReference type="PANTHER" id="PTHR43024">
    <property type="entry name" value="UDP-N-ACETYLMURAMOYL-TRIPEPTIDE--D-ALANYL-D-ALANINE LIGASE"/>
    <property type="match status" value="1"/>
</dbReference>
<dbReference type="Pfam" id="PF02875">
    <property type="entry name" value="Mur_ligase_C"/>
    <property type="match status" value="1"/>
</dbReference>
<dbReference type="EMBL" id="JBBYAF010000010">
    <property type="protein sequence ID" value="MEL3972035.1"/>
    <property type="molecule type" value="Genomic_DNA"/>
</dbReference>
<organism evidence="6 7">
    <name type="scientific">Rossellomorea oryzaecorticis</name>
    <dbReference type="NCBI Taxonomy" id="1396505"/>
    <lineage>
        <taxon>Bacteria</taxon>
        <taxon>Bacillati</taxon>
        <taxon>Bacillota</taxon>
        <taxon>Bacilli</taxon>
        <taxon>Bacillales</taxon>
        <taxon>Bacillaceae</taxon>
        <taxon>Rossellomorea</taxon>
    </lineage>
</organism>
<evidence type="ECO:0000313" key="7">
    <source>
        <dbReference type="Proteomes" id="UP001389717"/>
    </source>
</evidence>
<dbReference type="InterPro" id="IPR013221">
    <property type="entry name" value="Mur_ligase_cen"/>
</dbReference>
<evidence type="ECO:0000313" key="6">
    <source>
        <dbReference type="EMBL" id="MEL3972035.1"/>
    </source>
</evidence>
<evidence type="ECO:0000256" key="1">
    <source>
        <dbReference type="ARBA" id="ARBA00022598"/>
    </source>
</evidence>
<dbReference type="SUPFAM" id="SSF53244">
    <property type="entry name" value="MurD-like peptide ligases, peptide-binding domain"/>
    <property type="match status" value="1"/>
</dbReference>
<accession>A0ABU9K9C3</accession>
<evidence type="ECO:0000259" key="4">
    <source>
        <dbReference type="Pfam" id="PF02875"/>
    </source>
</evidence>
<dbReference type="InterPro" id="IPR036565">
    <property type="entry name" value="Mur-like_cat_sf"/>
</dbReference>
<feature type="domain" description="Mur ligase central" evidence="5">
    <location>
        <begin position="13"/>
        <end position="200"/>
    </location>
</feature>
<dbReference type="Gene3D" id="3.90.190.20">
    <property type="entry name" value="Mur ligase, C-terminal domain"/>
    <property type="match status" value="1"/>
</dbReference>
<dbReference type="InterPro" id="IPR051046">
    <property type="entry name" value="MurCDEF_CellWall_CoF430Synth"/>
</dbReference>
<dbReference type="SUPFAM" id="SSF56059">
    <property type="entry name" value="Glutathione synthetase ATP-binding domain-like"/>
    <property type="match status" value="1"/>
</dbReference>
<proteinExistence type="predicted"/>
<protein>
    <submittedName>
        <fullName evidence="6">YheC/YheD family protein</fullName>
    </submittedName>
</protein>